<keyword evidence="4 7" id="KW-0472">Membrane</keyword>
<keyword evidence="2 7" id="KW-0812">Transmembrane</keyword>
<evidence type="ECO:0000256" key="7">
    <source>
        <dbReference type="SAM" id="Phobius"/>
    </source>
</evidence>
<evidence type="ECO:0000256" key="1">
    <source>
        <dbReference type="ARBA" id="ARBA00004141"/>
    </source>
</evidence>
<feature type="transmembrane region" description="Helical" evidence="7">
    <location>
        <begin position="111"/>
        <end position="136"/>
    </location>
</feature>
<reference evidence="9" key="1">
    <citation type="submission" date="2023-01" db="EMBL/GenBank/DDBJ databases">
        <authorList>
            <person name="Van Ghelder C."/>
            <person name="Rancurel C."/>
        </authorList>
    </citation>
    <scope>NUCLEOTIDE SEQUENCE</scope>
    <source>
        <strain evidence="9">CNCM I-4278</strain>
    </source>
</reference>
<organism evidence="9 10">
    <name type="scientific">Periconia digitata</name>
    <dbReference type="NCBI Taxonomy" id="1303443"/>
    <lineage>
        <taxon>Eukaryota</taxon>
        <taxon>Fungi</taxon>
        <taxon>Dikarya</taxon>
        <taxon>Ascomycota</taxon>
        <taxon>Pezizomycotina</taxon>
        <taxon>Dothideomycetes</taxon>
        <taxon>Pleosporomycetidae</taxon>
        <taxon>Pleosporales</taxon>
        <taxon>Massarineae</taxon>
        <taxon>Periconiaceae</taxon>
        <taxon>Periconia</taxon>
    </lineage>
</organism>
<sequence>MIEWPSAEEIASWPAPNYVNPETRRPLVLATAIPLLCLVAIAISVRFYSRIFIVRALGADDWVMLFAAIASMSTSAMMCVATEEPFLTGYHLWDLTPAFASNPMPTGLMGIASQLLFVVITMLLKISILLTYLRVFPSATNKWFCYGMLAYTVALSITTFCLALFQCMPIQAYWQPFMYPDAKCLSPKIIAWATGIPNIFSDFMIFLWPAKDLMNLKVSLRQRVTLVTMFCFGAIICVAGVCRLWYTSVYVDSFDVLYNGANLYAIVTIETSMGIICGCIPACKPLLSRLFPRIFSAPTRSSPSTPKRSKKGGGIPDGPALPLTSITGSIIKSQSYSIEYGRRKTSEFPVPGLPDAWVYLGGKTVSPRTTDIGLVDGDGDGDESVLLKGKKGESRPNV</sequence>
<comment type="subcellular location">
    <subcellularLocation>
        <location evidence="1">Membrane</location>
        <topology evidence="1">Multi-pass membrane protein</topology>
    </subcellularLocation>
</comment>
<dbReference type="EMBL" id="CAOQHR010000001">
    <property type="protein sequence ID" value="CAI6231432.1"/>
    <property type="molecule type" value="Genomic_DNA"/>
</dbReference>
<evidence type="ECO:0000256" key="5">
    <source>
        <dbReference type="ARBA" id="ARBA00038359"/>
    </source>
</evidence>
<dbReference type="GO" id="GO:0016020">
    <property type="term" value="C:membrane"/>
    <property type="evidence" value="ECO:0007669"/>
    <property type="project" value="UniProtKB-SubCell"/>
</dbReference>
<evidence type="ECO:0000256" key="6">
    <source>
        <dbReference type="SAM" id="MobiDB-lite"/>
    </source>
</evidence>
<proteinExistence type="inferred from homology"/>
<evidence type="ECO:0000259" key="8">
    <source>
        <dbReference type="Pfam" id="PF20684"/>
    </source>
</evidence>
<dbReference type="InterPro" id="IPR052337">
    <property type="entry name" value="SAT4-like"/>
</dbReference>
<comment type="caution">
    <text evidence="9">The sequence shown here is derived from an EMBL/GenBank/DDBJ whole genome shotgun (WGS) entry which is preliminary data.</text>
</comment>
<dbReference type="OrthoDB" id="5401779at2759"/>
<feature type="transmembrane region" description="Helical" evidence="7">
    <location>
        <begin position="27"/>
        <end position="49"/>
    </location>
</feature>
<dbReference type="Proteomes" id="UP001152607">
    <property type="component" value="Unassembled WGS sequence"/>
</dbReference>
<name>A0A9W4XCX3_9PLEO</name>
<feature type="region of interest" description="Disordered" evidence="6">
    <location>
        <begin position="365"/>
        <end position="398"/>
    </location>
</feature>
<gene>
    <name evidence="9" type="ORF">PDIGIT_LOCUS229</name>
</gene>
<keyword evidence="3 7" id="KW-1133">Transmembrane helix</keyword>
<feature type="transmembrane region" description="Helical" evidence="7">
    <location>
        <begin position="189"/>
        <end position="208"/>
    </location>
</feature>
<accession>A0A9W4XCX3</accession>
<evidence type="ECO:0000313" key="10">
    <source>
        <dbReference type="Proteomes" id="UP001152607"/>
    </source>
</evidence>
<dbReference type="InterPro" id="IPR049326">
    <property type="entry name" value="Rhodopsin_dom_fungi"/>
</dbReference>
<protein>
    <recommendedName>
        <fullName evidence="8">Rhodopsin domain-containing protein</fullName>
    </recommendedName>
</protein>
<evidence type="ECO:0000256" key="4">
    <source>
        <dbReference type="ARBA" id="ARBA00023136"/>
    </source>
</evidence>
<dbReference type="Pfam" id="PF20684">
    <property type="entry name" value="Fung_rhodopsin"/>
    <property type="match status" value="1"/>
</dbReference>
<feature type="transmembrane region" description="Helical" evidence="7">
    <location>
        <begin position="148"/>
        <end position="174"/>
    </location>
</feature>
<evidence type="ECO:0000256" key="3">
    <source>
        <dbReference type="ARBA" id="ARBA00022989"/>
    </source>
</evidence>
<keyword evidence="10" id="KW-1185">Reference proteome</keyword>
<dbReference type="AlphaFoldDB" id="A0A9W4XCX3"/>
<feature type="region of interest" description="Disordered" evidence="6">
    <location>
        <begin position="298"/>
        <end position="323"/>
    </location>
</feature>
<dbReference type="PANTHER" id="PTHR33048">
    <property type="entry name" value="PTH11-LIKE INTEGRAL MEMBRANE PROTEIN (AFU_ORTHOLOGUE AFUA_5G11245)"/>
    <property type="match status" value="1"/>
</dbReference>
<evidence type="ECO:0000256" key="2">
    <source>
        <dbReference type="ARBA" id="ARBA00022692"/>
    </source>
</evidence>
<dbReference type="PANTHER" id="PTHR33048:SF129">
    <property type="entry name" value="INTEGRAL MEMBRANE PROTEIN-RELATED"/>
    <property type="match status" value="1"/>
</dbReference>
<feature type="transmembrane region" description="Helical" evidence="7">
    <location>
        <begin position="61"/>
        <end position="83"/>
    </location>
</feature>
<evidence type="ECO:0000313" key="9">
    <source>
        <dbReference type="EMBL" id="CAI6231432.1"/>
    </source>
</evidence>
<feature type="transmembrane region" description="Helical" evidence="7">
    <location>
        <begin position="224"/>
        <end position="246"/>
    </location>
</feature>
<feature type="transmembrane region" description="Helical" evidence="7">
    <location>
        <begin position="261"/>
        <end position="283"/>
    </location>
</feature>
<feature type="domain" description="Rhodopsin" evidence="8">
    <location>
        <begin position="45"/>
        <end position="289"/>
    </location>
</feature>
<comment type="similarity">
    <text evidence="5">Belongs to the SAT4 family.</text>
</comment>